<comment type="similarity">
    <text evidence="2">Belongs to the auxin efflux carrier (TC 2.A.69) family.</text>
</comment>
<feature type="transmembrane region" description="Helical" evidence="8">
    <location>
        <begin position="12"/>
        <end position="30"/>
    </location>
</feature>
<dbReference type="Proteomes" id="UP000032740">
    <property type="component" value="Chromosome"/>
</dbReference>
<reference evidence="9 10" key="1">
    <citation type="journal article" date="2013" name="J. Mol. Microbiol. Biotechnol.">
        <title>Analysis of the Complete Genomes of Acholeplasma brassicae , A. palmae and A. laidlawii and Their Comparison to the Obligate Parasites from ' Candidatus Phytoplasma'.</title>
        <authorList>
            <person name="Kube M."/>
            <person name="Siewert C."/>
            <person name="Migdoll A.M."/>
            <person name="Duduk B."/>
            <person name="Holz S."/>
            <person name="Rabus R."/>
            <person name="Seemuller E."/>
            <person name="Mitrovic J."/>
            <person name="Muller I."/>
            <person name="Buttner C."/>
            <person name="Reinhardt R."/>
        </authorList>
    </citation>
    <scope>NUCLEOTIDE SEQUENCE [LARGE SCALE GENOMIC DNA]</scope>
    <source>
        <strain evidence="9 10">J233</strain>
    </source>
</reference>
<evidence type="ECO:0000256" key="6">
    <source>
        <dbReference type="ARBA" id="ARBA00022989"/>
    </source>
</evidence>
<feature type="transmembrane region" description="Helical" evidence="8">
    <location>
        <begin position="67"/>
        <end position="92"/>
    </location>
</feature>
<evidence type="ECO:0000256" key="1">
    <source>
        <dbReference type="ARBA" id="ARBA00004651"/>
    </source>
</evidence>
<keyword evidence="10" id="KW-1185">Reference proteome</keyword>
<dbReference type="EMBL" id="FO681347">
    <property type="protein sequence ID" value="CCV63936.1"/>
    <property type="molecule type" value="Genomic_DNA"/>
</dbReference>
<dbReference type="GO" id="GO:0005886">
    <property type="term" value="C:plasma membrane"/>
    <property type="evidence" value="ECO:0007669"/>
    <property type="project" value="UniProtKB-SubCell"/>
</dbReference>
<evidence type="ECO:0000256" key="2">
    <source>
        <dbReference type="ARBA" id="ARBA00010145"/>
    </source>
</evidence>
<dbReference type="STRING" id="1318466.BN85403590"/>
<dbReference type="Gene3D" id="1.20.1530.20">
    <property type="match status" value="1"/>
</dbReference>
<evidence type="ECO:0000313" key="10">
    <source>
        <dbReference type="Proteomes" id="UP000032740"/>
    </source>
</evidence>
<feature type="transmembrane region" description="Helical" evidence="8">
    <location>
        <begin position="305"/>
        <end position="324"/>
    </location>
</feature>
<dbReference type="InterPro" id="IPR038770">
    <property type="entry name" value="Na+/solute_symporter_sf"/>
</dbReference>
<protein>
    <submittedName>
        <fullName evidence="9">Transporter, auxin efflux carrier family protein</fullName>
    </submittedName>
</protein>
<feature type="transmembrane region" description="Helical" evidence="8">
    <location>
        <begin position="165"/>
        <end position="187"/>
    </location>
</feature>
<keyword evidence="5 8" id="KW-0812">Transmembrane</keyword>
<dbReference type="OrthoDB" id="9794315at2"/>
<dbReference type="AlphaFoldDB" id="U4KR84"/>
<dbReference type="InterPro" id="IPR004776">
    <property type="entry name" value="Mem_transp_PIN-like"/>
</dbReference>
<name>U4KR84_ALTPJ</name>
<dbReference type="Pfam" id="PF03547">
    <property type="entry name" value="Mem_trans"/>
    <property type="match status" value="1"/>
</dbReference>
<evidence type="ECO:0000256" key="3">
    <source>
        <dbReference type="ARBA" id="ARBA00022448"/>
    </source>
</evidence>
<accession>U4KR84</accession>
<organism evidence="9 10">
    <name type="scientific">Alteracholeplasma palmae (strain ATCC 49389 / J233)</name>
    <name type="common">Acholeplasma palmae</name>
    <dbReference type="NCBI Taxonomy" id="1318466"/>
    <lineage>
        <taxon>Bacteria</taxon>
        <taxon>Bacillati</taxon>
        <taxon>Mycoplasmatota</taxon>
        <taxon>Mollicutes</taxon>
        <taxon>Acholeplasmatales</taxon>
        <taxon>Acholeplasmataceae</taxon>
        <taxon>Acholeplasma</taxon>
    </lineage>
</organism>
<gene>
    <name evidence="9" type="ORF">BN85403590</name>
</gene>
<keyword evidence="7 8" id="KW-0472">Membrane</keyword>
<feature type="transmembrane region" description="Helical" evidence="8">
    <location>
        <begin position="271"/>
        <end position="293"/>
    </location>
</feature>
<dbReference type="GO" id="GO:0055085">
    <property type="term" value="P:transmembrane transport"/>
    <property type="evidence" value="ECO:0007669"/>
    <property type="project" value="InterPro"/>
</dbReference>
<sequence length="330" mass="36263">MLESIIFTINQILPLLLVIGLGQLIFKLKIIDDNFIKQSNKYIFKAGLPIYLFFEIFNIASFNDINWWFIIYALGALIVIYLVGMIVVILTIKDRKQKAVVLQAAFRPNFGIIGVPLAKELGSLQASAHAAVLAAFLIPISNILSILSLSYYAPKDANNQSIKKVLLNIIKNPVIIGVLTGLVVLLLKPYLTFLQIDSTAPFLYKGIKMIASITTPFALLILGAGFRFKTNKVEGKSIVITVLLRNLISPVLILGITVLLHHYNILTFGEIGYPALIALSCAPSAVSTVSLAAQMKQDERLAGNIVVWTSIISIFVIVTVTMIFKYSGLI</sequence>
<evidence type="ECO:0000256" key="8">
    <source>
        <dbReference type="SAM" id="Phobius"/>
    </source>
</evidence>
<feature type="transmembrane region" description="Helical" evidence="8">
    <location>
        <begin position="42"/>
        <end position="61"/>
    </location>
</feature>
<dbReference type="PANTHER" id="PTHR36838">
    <property type="entry name" value="AUXIN EFFLUX CARRIER FAMILY PROTEIN"/>
    <property type="match status" value="1"/>
</dbReference>
<dbReference type="RefSeq" id="WP_026656573.1">
    <property type="nucleotide sequence ID" value="NC_022538.1"/>
</dbReference>
<evidence type="ECO:0000256" key="4">
    <source>
        <dbReference type="ARBA" id="ARBA00022475"/>
    </source>
</evidence>
<feature type="transmembrane region" description="Helical" evidence="8">
    <location>
        <begin position="238"/>
        <end position="259"/>
    </location>
</feature>
<comment type="subcellular location">
    <subcellularLocation>
        <location evidence="1">Cell membrane</location>
        <topology evidence="1">Multi-pass membrane protein</topology>
    </subcellularLocation>
</comment>
<dbReference type="KEGG" id="apal:BN85403590"/>
<proteinExistence type="inferred from homology"/>
<dbReference type="HOGENOM" id="CLU_056175_3_0_14"/>
<evidence type="ECO:0000256" key="7">
    <source>
        <dbReference type="ARBA" id="ARBA00023136"/>
    </source>
</evidence>
<feature type="transmembrane region" description="Helical" evidence="8">
    <location>
        <begin position="207"/>
        <end position="226"/>
    </location>
</feature>
<feature type="transmembrane region" description="Helical" evidence="8">
    <location>
        <begin position="130"/>
        <end position="153"/>
    </location>
</feature>
<evidence type="ECO:0000313" key="9">
    <source>
        <dbReference type="EMBL" id="CCV63936.1"/>
    </source>
</evidence>
<keyword evidence="3" id="KW-0813">Transport</keyword>
<evidence type="ECO:0000256" key="5">
    <source>
        <dbReference type="ARBA" id="ARBA00022692"/>
    </source>
</evidence>
<feature type="transmembrane region" description="Helical" evidence="8">
    <location>
        <begin position="99"/>
        <end position="118"/>
    </location>
</feature>
<dbReference type="PANTHER" id="PTHR36838:SF4">
    <property type="entry name" value="AUXIN EFFLUX CARRIER FAMILY PROTEIN"/>
    <property type="match status" value="1"/>
</dbReference>
<keyword evidence="4" id="KW-1003">Cell membrane</keyword>
<keyword evidence="6 8" id="KW-1133">Transmembrane helix</keyword>